<keyword evidence="17" id="KW-0282">Flagellum</keyword>
<dbReference type="InterPro" id="IPR027417">
    <property type="entry name" value="P-loop_NTPase"/>
</dbReference>
<keyword evidence="4" id="KW-0813">Transport</keyword>
<comment type="similarity">
    <text evidence="2">Belongs to the GTP-binding SRP family.</text>
</comment>
<dbReference type="NCBIfam" id="TIGR03499">
    <property type="entry name" value="FlhF"/>
    <property type="match status" value="1"/>
</dbReference>
<dbReference type="PANTHER" id="PTHR43134">
    <property type="entry name" value="SIGNAL RECOGNITION PARTICLE RECEPTOR SUBUNIT ALPHA"/>
    <property type="match status" value="1"/>
</dbReference>
<keyword evidence="8" id="KW-0653">Protein transport</keyword>
<reference evidence="17" key="1">
    <citation type="submission" date="2023-06" db="EMBL/GenBank/DDBJ databases">
        <authorList>
            <person name="Zhang S."/>
        </authorList>
    </citation>
    <scope>NUCLEOTIDE SEQUENCE</scope>
    <source>
        <strain evidence="17">SG2303</strain>
    </source>
</reference>
<proteinExistence type="inferred from homology"/>
<keyword evidence="17" id="KW-0969">Cilium</keyword>
<dbReference type="Gene3D" id="3.40.50.300">
    <property type="entry name" value="P-loop containing nucleotide triphosphate hydrolases"/>
    <property type="match status" value="1"/>
</dbReference>
<evidence type="ECO:0000256" key="3">
    <source>
        <dbReference type="ARBA" id="ARBA00014919"/>
    </source>
</evidence>
<evidence type="ECO:0000256" key="5">
    <source>
        <dbReference type="ARBA" id="ARBA00022475"/>
    </source>
</evidence>
<accession>A0ABT7XLC7</accession>
<evidence type="ECO:0000256" key="6">
    <source>
        <dbReference type="ARBA" id="ARBA00022741"/>
    </source>
</evidence>
<evidence type="ECO:0000259" key="15">
    <source>
        <dbReference type="SMART" id="SM00382"/>
    </source>
</evidence>
<evidence type="ECO:0000256" key="13">
    <source>
        <dbReference type="NCBIfam" id="TIGR03499"/>
    </source>
</evidence>
<dbReference type="SMART" id="SM00962">
    <property type="entry name" value="SRP54"/>
    <property type="match status" value="1"/>
</dbReference>
<evidence type="ECO:0000256" key="11">
    <source>
        <dbReference type="ARBA" id="ARBA00023225"/>
    </source>
</evidence>
<evidence type="ECO:0000256" key="10">
    <source>
        <dbReference type="ARBA" id="ARBA00023136"/>
    </source>
</evidence>
<feature type="domain" description="SRP54-type proteins GTP-binding" evidence="16">
    <location>
        <begin position="284"/>
        <end position="477"/>
    </location>
</feature>
<feature type="domain" description="AAA+ ATPase" evidence="15">
    <location>
        <begin position="283"/>
        <end position="420"/>
    </location>
</feature>
<evidence type="ECO:0000256" key="8">
    <source>
        <dbReference type="ARBA" id="ARBA00022927"/>
    </source>
</evidence>
<dbReference type="Pfam" id="PF00448">
    <property type="entry name" value="SRP54"/>
    <property type="match status" value="1"/>
</dbReference>
<evidence type="ECO:0000256" key="12">
    <source>
        <dbReference type="ARBA" id="ARBA00025337"/>
    </source>
</evidence>
<evidence type="ECO:0000259" key="16">
    <source>
        <dbReference type="SMART" id="SM00962"/>
    </source>
</evidence>
<comment type="caution">
    <text evidence="17">The sequence shown here is derived from an EMBL/GenBank/DDBJ whole genome shotgun (WGS) entry which is preliminary data.</text>
</comment>
<evidence type="ECO:0000256" key="1">
    <source>
        <dbReference type="ARBA" id="ARBA00004413"/>
    </source>
</evidence>
<dbReference type="CDD" id="cd17873">
    <property type="entry name" value="FlhF"/>
    <property type="match status" value="1"/>
</dbReference>
<comment type="subcellular location">
    <subcellularLocation>
        <location evidence="1">Cell membrane</location>
        <topology evidence="1">Peripheral membrane protein</topology>
        <orientation evidence="1">Cytoplasmic side</orientation>
    </subcellularLocation>
</comment>
<dbReference type="SUPFAM" id="SSF52540">
    <property type="entry name" value="P-loop containing nucleoside triphosphate hydrolases"/>
    <property type="match status" value="1"/>
</dbReference>
<keyword evidence="7" id="KW-1005">Bacterial flagellum biogenesis</keyword>
<dbReference type="Proteomes" id="UP001168540">
    <property type="component" value="Unassembled WGS sequence"/>
</dbReference>
<keyword evidence="10" id="KW-0472">Membrane</keyword>
<dbReference type="SMART" id="SM00382">
    <property type="entry name" value="AAA"/>
    <property type="match status" value="1"/>
</dbReference>
<evidence type="ECO:0000313" key="18">
    <source>
        <dbReference type="Proteomes" id="UP001168540"/>
    </source>
</evidence>
<evidence type="ECO:0000256" key="2">
    <source>
        <dbReference type="ARBA" id="ARBA00008531"/>
    </source>
</evidence>
<evidence type="ECO:0000256" key="4">
    <source>
        <dbReference type="ARBA" id="ARBA00022448"/>
    </source>
</evidence>
<comment type="function">
    <text evidence="12">Necessary for flagellar biosynthesis. May be involved in translocation of the flagellum.</text>
</comment>
<gene>
    <name evidence="17" type="primary">flhF</name>
    <name evidence="17" type="ORF">QU481_06775</name>
</gene>
<keyword evidence="9" id="KW-0342">GTP-binding</keyword>
<evidence type="ECO:0000256" key="14">
    <source>
        <dbReference type="SAM" id="MobiDB-lite"/>
    </source>
</evidence>
<name>A0ABT7XLC7_9NEIS</name>
<dbReference type="RefSeq" id="WP_289829171.1">
    <property type="nucleotide sequence ID" value="NZ_JAUEDK010000008.1"/>
</dbReference>
<keyword evidence="17" id="KW-0966">Cell projection</keyword>
<dbReference type="InterPro" id="IPR020006">
    <property type="entry name" value="FlhF"/>
</dbReference>
<keyword evidence="5" id="KW-1003">Cell membrane</keyword>
<sequence>MVVKKFFGNSTREALRLVRDELGEDALILSNRPGKDGGVEIMAIADVELSAVAKAVPNPVTSPRPQSATHSPVQRAIARTYALPVEPLEHSEHSWNNRRHDETASAVTMHSFAQLSTDAATKPQPLVEPSPSEGLMAELPDEAPQVDASSAPMLKSPLTEVDHTWLDDGPPIPTSPPLHPDLSQVTATVSSEIRSVGDEVRQLRSLLQSQLAGFAWSDMREQAPERLELYRRLLSCGFSAALIRQLIDKLPEAYKSETALQWARSTLAHNLRCGDIEADLFEAGGVFALVGPTGVGKTTTVAKLAARATLKYGAQNVALITSDSYRIGAQDQLRIYGKILGVPVHAVQSGQDLSLALADLSERHVVLIDTMGMSQRDSRVIEQTDLLSAATNRPVNRILLLAANSDGHTLDDVVNHYRGNGLFGCILSKLDEAVPLGSCLDVVIRHRLQLLALANGQRVPEDLHAAQPAPLIERAFAPRQAPSPFELFTDELPMMHAAQAGLL</sequence>
<dbReference type="InterPro" id="IPR003593">
    <property type="entry name" value="AAA+_ATPase"/>
</dbReference>
<dbReference type="InterPro" id="IPR000897">
    <property type="entry name" value="SRP54_GTPase_dom"/>
</dbReference>
<keyword evidence="11" id="KW-1006">Bacterial flagellum protein export</keyword>
<evidence type="ECO:0000256" key="9">
    <source>
        <dbReference type="ARBA" id="ARBA00023134"/>
    </source>
</evidence>
<keyword evidence="18" id="KW-1185">Reference proteome</keyword>
<feature type="region of interest" description="Disordered" evidence="14">
    <location>
        <begin position="116"/>
        <end position="135"/>
    </location>
</feature>
<dbReference type="PANTHER" id="PTHR43134:SF3">
    <property type="entry name" value="FLAGELLAR BIOSYNTHESIS PROTEIN FLHF"/>
    <property type="match status" value="1"/>
</dbReference>
<evidence type="ECO:0000256" key="7">
    <source>
        <dbReference type="ARBA" id="ARBA00022795"/>
    </source>
</evidence>
<dbReference type="EMBL" id="JAUEDK010000008">
    <property type="protein sequence ID" value="MDN0074598.1"/>
    <property type="molecule type" value="Genomic_DNA"/>
</dbReference>
<dbReference type="InterPro" id="IPR047040">
    <property type="entry name" value="FlhF__GTPase_dom"/>
</dbReference>
<protein>
    <recommendedName>
        <fullName evidence="3 13">Flagellar biosynthesis protein FlhF</fullName>
    </recommendedName>
</protein>
<evidence type="ECO:0000313" key="17">
    <source>
        <dbReference type="EMBL" id="MDN0074598.1"/>
    </source>
</evidence>
<keyword evidence="6" id="KW-0547">Nucleotide-binding</keyword>
<organism evidence="17 18">
    <name type="scientific">Crenobacter oryzisoli</name>
    <dbReference type="NCBI Taxonomy" id="3056844"/>
    <lineage>
        <taxon>Bacteria</taxon>
        <taxon>Pseudomonadati</taxon>
        <taxon>Pseudomonadota</taxon>
        <taxon>Betaproteobacteria</taxon>
        <taxon>Neisseriales</taxon>
        <taxon>Neisseriaceae</taxon>
        <taxon>Crenobacter</taxon>
    </lineage>
</organism>